<evidence type="ECO:0000313" key="3">
    <source>
        <dbReference type="EMBL" id="SUY80058.1"/>
    </source>
</evidence>
<gene>
    <name evidence="3" type="ORF">NCTC10698_05006</name>
</gene>
<evidence type="ECO:0000256" key="1">
    <source>
        <dbReference type="SAM" id="Coils"/>
    </source>
</evidence>
<keyword evidence="2" id="KW-1133">Transmembrane helix</keyword>
<dbReference type="Proteomes" id="UP000255070">
    <property type="component" value="Unassembled WGS sequence"/>
</dbReference>
<reference evidence="3 4" key="1">
    <citation type="submission" date="2018-06" db="EMBL/GenBank/DDBJ databases">
        <authorList>
            <consortium name="Pathogen Informatics"/>
            <person name="Doyle S."/>
        </authorList>
    </citation>
    <scope>NUCLEOTIDE SEQUENCE [LARGE SCALE GENOMIC DNA]</scope>
    <source>
        <strain evidence="3 4">NCTC10698</strain>
    </source>
</reference>
<sequence length="220" mass="24777">MELLFTITPAHTDCRLQAAMQREMQQLARQQAALQARMAGWQERWLAPLLLCLGLGGGLLAIAQPGQPLSPEKIIAMLVSTVLCILLWKRYSARLLAALRQHQAMRQAPLQGLHQKLVRAGLRARLRRLEGSYRLQLDDQGFTLIHDRGARERLEWAQIARLQATPDFYKVACARLAAEGKAYHIPRHSDAMDPAAYRQGLALWLSKCPMTPETPAAMER</sequence>
<comment type="caution">
    <text evidence="3">The sequence shown here is derived from an EMBL/GenBank/DDBJ whole genome shotgun (WGS) entry which is preliminary data.</text>
</comment>
<proteinExistence type="predicted"/>
<protein>
    <submittedName>
        <fullName evidence="3">Uncharacterized protein</fullName>
    </submittedName>
</protein>
<accession>A0A8B4SBY2</accession>
<keyword evidence="1" id="KW-0175">Coiled coil</keyword>
<evidence type="ECO:0000313" key="4">
    <source>
        <dbReference type="Proteomes" id="UP000255070"/>
    </source>
</evidence>
<dbReference type="RefSeq" id="WP_003080960.1">
    <property type="nucleotide sequence ID" value="NZ_BBJZ01000003.1"/>
</dbReference>
<dbReference type="AlphaFoldDB" id="A0A8B4SBY2"/>
<dbReference type="GeneID" id="63996896"/>
<organism evidence="3 4">
    <name type="scientific">Comamonas testosteroni</name>
    <name type="common">Pseudomonas testosteroni</name>
    <dbReference type="NCBI Taxonomy" id="285"/>
    <lineage>
        <taxon>Bacteria</taxon>
        <taxon>Pseudomonadati</taxon>
        <taxon>Pseudomonadota</taxon>
        <taxon>Betaproteobacteria</taxon>
        <taxon>Burkholderiales</taxon>
        <taxon>Comamonadaceae</taxon>
        <taxon>Comamonas</taxon>
    </lineage>
</organism>
<feature type="transmembrane region" description="Helical" evidence="2">
    <location>
        <begin position="74"/>
        <end position="91"/>
    </location>
</feature>
<feature type="coiled-coil region" evidence="1">
    <location>
        <begin position="17"/>
        <end position="44"/>
    </location>
</feature>
<name>A0A8B4SBY2_COMTE</name>
<dbReference type="EMBL" id="UFXL01000001">
    <property type="protein sequence ID" value="SUY80058.1"/>
    <property type="molecule type" value="Genomic_DNA"/>
</dbReference>
<keyword evidence="2" id="KW-0472">Membrane</keyword>
<keyword evidence="2" id="KW-0812">Transmembrane</keyword>
<evidence type="ECO:0000256" key="2">
    <source>
        <dbReference type="SAM" id="Phobius"/>
    </source>
</evidence>
<feature type="transmembrane region" description="Helical" evidence="2">
    <location>
        <begin position="45"/>
        <end position="62"/>
    </location>
</feature>
<keyword evidence="4" id="KW-1185">Reference proteome</keyword>